<proteinExistence type="predicted"/>
<feature type="transmembrane region" description="Helical" evidence="6">
    <location>
        <begin position="36"/>
        <end position="57"/>
    </location>
</feature>
<feature type="transmembrane region" description="Helical" evidence="6">
    <location>
        <begin position="219"/>
        <end position="238"/>
    </location>
</feature>
<keyword evidence="2" id="KW-1003">Cell membrane</keyword>
<protein>
    <submittedName>
        <fullName evidence="7">ABC transporter permease</fullName>
    </submittedName>
</protein>
<feature type="transmembrane region" description="Helical" evidence="6">
    <location>
        <begin position="63"/>
        <end position="85"/>
    </location>
</feature>
<gene>
    <name evidence="7" type="ORF">ENM60_07315</name>
</gene>
<keyword evidence="4 6" id="KW-1133">Transmembrane helix</keyword>
<evidence type="ECO:0000256" key="3">
    <source>
        <dbReference type="ARBA" id="ARBA00022692"/>
    </source>
</evidence>
<feature type="transmembrane region" description="Helical" evidence="6">
    <location>
        <begin position="142"/>
        <end position="163"/>
    </location>
</feature>
<evidence type="ECO:0000256" key="1">
    <source>
        <dbReference type="ARBA" id="ARBA00004651"/>
    </source>
</evidence>
<evidence type="ECO:0000256" key="2">
    <source>
        <dbReference type="ARBA" id="ARBA00022475"/>
    </source>
</evidence>
<feature type="transmembrane region" description="Helical" evidence="6">
    <location>
        <begin position="6"/>
        <end position="24"/>
    </location>
</feature>
<dbReference type="Pfam" id="PF02653">
    <property type="entry name" value="BPD_transp_2"/>
    <property type="match status" value="1"/>
</dbReference>
<name>A0A7J3Y1L4_9CREN</name>
<feature type="transmembrane region" description="Helical" evidence="6">
    <location>
        <begin position="184"/>
        <end position="213"/>
    </location>
</feature>
<accession>A0A7J3Y1L4</accession>
<dbReference type="GO" id="GO:0022857">
    <property type="term" value="F:transmembrane transporter activity"/>
    <property type="evidence" value="ECO:0007669"/>
    <property type="project" value="InterPro"/>
</dbReference>
<dbReference type="GO" id="GO:0005886">
    <property type="term" value="C:plasma membrane"/>
    <property type="evidence" value="ECO:0007669"/>
    <property type="project" value="UniProtKB-SubCell"/>
</dbReference>
<feature type="transmembrane region" description="Helical" evidence="6">
    <location>
        <begin position="274"/>
        <end position="293"/>
    </location>
</feature>
<feature type="transmembrane region" description="Helical" evidence="6">
    <location>
        <begin position="245"/>
        <end position="268"/>
    </location>
</feature>
<sequence length="310" mass="33453">MSLERVITSVISLGITLTTPLAIAGIGEVISERSGVINLGIDGIMLLGAFLGFHASLVTGNIYIGYLAGLAVGLLMGLILAVFSVSLKLNQAITGMGLYFLGFGLSDFFYRTIYGEREVYLSAPSPISIPLISNIPVVGPSLFQQLDLVYFSYILVIVAWLLIERTRIGLWIRSVGENPKAADAMGINVSLIQFIAVLTGSSLAGLAGAFLSIGITQVFYENLTYGIGFIAIGLVYFGKWSPLRTYLGALIFGLSWSTAISTQSYFNAIGRADLVYFLLAIPYIIITIALVIVSRQARGPKWLGKPYLRE</sequence>
<feature type="transmembrane region" description="Helical" evidence="6">
    <location>
        <begin position="92"/>
        <end position="110"/>
    </location>
</feature>
<dbReference type="InterPro" id="IPR001851">
    <property type="entry name" value="ABC_transp_permease"/>
</dbReference>
<evidence type="ECO:0000256" key="6">
    <source>
        <dbReference type="SAM" id="Phobius"/>
    </source>
</evidence>
<dbReference type="PANTHER" id="PTHR43370">
    <property type="entry name" value="SUGAR ABC TRANSPORTER INTEGRAL MEMBRANE PROTEIN-RELATED"/>
    <property type="match status" value="1"/>
</dbReference>
<dbReference type="AlphaFoldDB" id="A0A7J3Y1L4"/>
<evidence type="ECO:0000256" key="4">
    <source>
        <dbReference type="ARBA" id="ARBA00022989"/>
    </source>
</evidence>
<organism evidence="7">
    <name type="scientific">Thermogladius calderae</name>
    <dbReference type="NCBI Taxonomy" id="1200300"/>
    <lineage>
        <taxon>Archaea</taxon>
        <taxon>Thermoproteota</taxon>
        <taxon>Thermoprotei</taxon>
        <taxon>Desulfurococcales</taxon>
        <taxon>Desulfurococcaceae</taxon>
        <taxon>Thermogladius</taxon>
    </lineage>
</organism>
<evidence type="ECO:0000256" key="5">
    <source>
        <dbReference type="ARBA" id="ARBA00023136"/>
    </source>
</evidence>
<evidence type="ECO:0000313" key="7">
    <source>
        <dbReference type="EMBL" id="HHP68569.1"/>
    </source>
</evidence>
<dbReference type="PANTHER" id="PTHR43370:SF2">
    <property type="entry name" value="ABC TRANSPORTER PERMEASE PROTEIN"/>
    <property type="match status" value="1"/>
</dbReference>
<keyword evidence="5 6" id="KW-0472">Membrane</keyword>
<keyword evidence="3 6" id="KW-0812">Transmembrane</keyword>
<dbReference type="EMBL" id="DRYK01000089">
    <property type="protein sequence ID" value="HHP68569.1"/>
    <property type="molecule type" value="Genomic_DNA"/>
</dbReference>
<comment type="subcellular location">
    <subcellularLocation>
        <location evidence="1">Cell membrane</location>
        <topology evidence="1">Multi-pass membrane protein</topology>
    </subcellularLocation>
</comment>
<reference evidence="7" key="1">
    <citation type="journal article" date="2020" name="mSystems">
        <title>Genome- and Community-Level Interaction Insights into Carbon Utilization and Element Cycling Functions of Hydrothermarchaeota in Hydrothermal Sediment.</title>
        <authorList>
            <person name="Zhou Z."/>
            <person name="Liu Y."/>
            <person name="Xu W."/>
            <person name="Pan J."/>
            <person name="Luo Z.H."/>
            <person name="Li M."/>
        </authorList>
    </citation>
    <scope>NUCLEOTIDE SEQUENCE [LARGE SCALE GENOMIC DNA]</scope>
    <source>
        <strain evidence="7">SpSt-110</strain>
    </source>
</reference>
<dbReference type="CDD" id="cd06580">
    <property type="entry name" value="TM_PBP1_transp_TpRbsC_like"/>
    <property type="match status" value="1"/>
</dbReference>
<comment type="caution">
    <text evidence="7">The sequence shown here is derived from an EMBL/GenBank/DDBJ whole genome shotgun (WGS) entry which is preliminary data.</text>
</comment>